<dbReference type="InterPro" id="IPR011990">
    <property type="entry name" value="TPR-like_helical_dom_sf"/>
</dbReference>
<dbReference type="Pfam" id="PF09976">
    <property type="entry name" value="TPR_21"/>
    <property type="match status" value="1"/>
</dbReference>
<keyword evidence="4 9" id="KW-1133">Transmembrane helix</keyword>
<evidence type="ECO:0000256" key="7">
    <source>
        <dbReference type="ARBA" id="ARBA00024197"/>
    </source>
</evidence>
<evidence type="ECO:0000256" key="8">
    <source>
        <dbReference type="ARBA" id="ARBA00024235"/>
    </source>
</evidence>
<dbReference type="InterPro" id="IPR026039">
    <property type="entry name" value="YfgM"/>
</dbReference>
<evidence type="ECO:0000256" key="9">
    <source>
        <dbReference type="SAM" id="Phobius"/>
    </source>
</evidence>
<name>A0A1M6U2S3_9GAMM</name>
<dbReference type="SUPFAM" id="SSF48452">
    <property type="entry name" value="TPR-like"/>
    <property type="match status" value="1"/>
</dbReference>
<dbReference type="STRING" id="564117.SAMN05216369_2556"/>
<comment type="subcellular location">
    <subcellularLocation>
        <location evidence="1">Cell membrane</location>
        <topology evidence="1">Single-pass type II membrane protein</topology>
    </subcellularLocation>
</comment>
<keyword evidence="6" id="KW-0143">Chaperone</keyword>
<comment type="similarity">
    <text evidence="7">Belongs to the YfgM family.</text>
</comment>
<dbReference type="PIRSF" id="PIRSF006170">
    <property type="entry name" value="YfgM"/>
    <property type="match status" value="1"/>
</dbReference>
<dbReference type="AlphaFoldDB" id="A0A1M6U2S3"/>
<evidence type="ECO:0000259" key="10">
    <source>
        <dbReference type="Pfam" id="PF09976"/>
    </source>
</evidence>
<evidence type="ECO:0000313" key="11">
    <source>
        <dbReference type="EMBL" id="SHK63460.1"/>
    </source>
</evidence>
<gene>
    <name evidence="11" type="ORF">SAMN05216369_2556</name>
</gene>
<evidence type="ECO:0000256" key="1">
    <source>
        <dbReference type="ARBA" id="ARBA00004401"/>
    </source>
</evidence>
<keyword evidence="5 9" id="KW-0472">Membrane</keyword>
<organism evidence="11 12">
    <name type="scientific">Marinobacter antarcticus</name>
    <dbReference type="NCBI Taxonomy" id="564117"/>
    <lineage>
        <taxon>Bacteria</taxon>
        <taxon>Pseudomonadati</taxon>
        <taxon>Pseudomonadota</taxon>
        <taxon>Gammaproteobacteria</taxon>
        <taxon>Pseudomonadales</taxon>
        <taxon>Marinobacteraceae</taxon>
        <taxon>Marinobacter</taxon>
    </lineage>
</organism>
<evidence type="ECO:0000256" key="2">
    <source>
        <dbReference type="ARBA" id="ARBA00022475"/>
    </source>
</evidence>
<sequence>MAELRTEEEQVQAIKEWWKRNGSSLLIGIGAALAIVFGWQAWQNHQDQQRAEAASQFATLLNAFANEADETSGQTVAYVAKTLREDYTDSAYAVYGNLILARQQLIEESDAEAAIDSLQWALEKAGEHKALALVVRNRLARAQFSADRYDDALATIEGAGTLESEDAFAAIFSELRGDILLTQGDEKGARDAYLAARELSQQGRSGILELKLSDLGVGEEA</sequence>
<evidence type="ECO:0000256" key="5">
    <source>
        <dbReference type="ARBA" id="ARBA00023136"/>
    </source>
</evidence>
<evidence type="ECO:0000313" key="12">
    <source>
        <dbReference type="Proteomes" id="UP000184497"/>
    </source>
</evidence>
<dbReference type="PANTHER" id="PTHR38035:SF1">
    <property type="entry name" value="ANCILLARY SECYEG TRANSLOCON SUBUNIT"/>
    <property type="match status" value="1"/>
</dbReference>
<evidence type="ECO:0000256" key="6">
    <source>
        <dbReference type="ARBA" id="ARBA00023186"/>
    </source>
</evidence>
<proteinExistence type="inferred from homology"/>
<dbReference type="EMBL" id="FRAQ01000002">
    <property type="protein sequence ID" value="SHK63460.1"/>
    <property type="molecule type" value="Genomic_DNA"/>
</dbReference>
<evidence type="ECO:0000256" key="3">
    <source>
        <dbReference type="ARBA" id="ARBA00022692"/>
    </source>
</evidence>
<dbReference type="InterPro" id="IPR018704">
    <property type="entry name" value="SecYEG/CpoB_TPR"/>
</dbReference>
<keyword evidence="2" id="KW-1003">Cell membrane</keyword>
<dbReference type="Proteomes" id="UP000184497">
    <property type="component" value="Unassembled WGS sequence"/>
</dbReference>
<evidence type="ECO:0000256" key="4">
    <source>
        <dbReference type="ARBA" id="ARBA00022989"/>
    </source>
</evidence>
<dbReference type="PANTHER" id="PTHR38035">
    <property type="entry name" value="UPF0070 PROTEIN YFGM"/>
    <property type="match status" value="1"/>
</dbReference>
<reference evidence="12" key="1">
    <citation type="submission" date="2016-11" db="EMBL/GenBank/DDBJ databases">
        <authorList>
            <person name="Varghese N."/>
            <person name="Submissions S."/>
        </authorList>
    </citation>
    <scope>NUCLEOTIDE SEQUENCE [LARGE SCALE GENOMIC DNA]</scope>
    <source>
        <strain evidence="12">CGMCC 1.10835</strain>
    </source>
</reference>
<dbReference type="GO" id="GO:0005886">
    <property type="term" value="C:plasma membrane"/>
    <property type="evidence" value="ECO:0007669"/>
    <property type="project" value="UniProtKB-SubCell"/>
</dbReference>
<feature type="domain" description="Ancillary SecYEG translocon subunit/Cell division coordinator CpoB TPR" evidence="10">
    <location>
        <begin position="15"/>
        <end position="216"/>
    </location>
</feature>
<accession>A0A1M6U2S3</accession>
<feature type="transmembrane region" description="Helical" evidence="9">
    <location>
        <begin position="25"/>
        <end position="42"/>
    </location>
</feature>
<protein>
    <recommendedName>
        <fullName evidence="8">Ancillary SecYEG translocon subunit</fullName>
    </recommendedName>
</protein>
<dbReference type="OrthoDB" id="9789675at2"/>
<dbReference type="GO" id="GO:0044877">
    <property type="term" value="F:protein-containing complex binding"/>
    <property type="evidence" value="ECO:0007669"/>
    <property type="project" value="InterPro"/>
</dbReference>
<keyword evidence="3 9" id="KW-0812">Transmembrane</keyword>
<keyword evidence="12" id="KW-1185">Reference proteome</keyword>
<dbReference type="RefSeq" id="WP_072798235.1">
    <property type="nucleotide sequence ID" value="NZ_FRAQ01000002.1"/>
</dbReference>
<dbReference type="Gene3D" id="1.25.40.10">
    <property type="entry name" value="Tetratricopeptide repeat domain"/>
    <property type="match status" value="1"/>
</dbReference>